<keyword evidence="2" id="KW-0812">Transmembrane</keyword>
<keyword evidence="5" id="KW-1185">Reference proteome</keyword>
<dbReference type="Proteomes" id="UP001244297">
    <property type="component" value="Unassembled WGS sequence"/>
</dbReference>
<dbReference type="RefSeq" id="WP_238286281.1">
    <property type="nucleotide sequence ID" value="NZ_BPQS01000005.1"/>
</dbReference>
<feature type="transmembrane region" description="Helical" evidence="2">
    <location>
        <begin position="29"/>
        <end position="50"/>
    </location>
</feature>
<dbReference type="EMBL" id="JAUFPT010000107">
    <property type="protein sequence ID" value="MDN3574624.1"/>
    <property type="molecule type" value="Genomic_DNA"/>
</dbReference>
<evidence type="ECO:0000259" key="3">
    <source>
        <dbReference type="Pfam" id="PF07811"/>
    </source>
</evidence>
<evidence type="ECO:0000256" key="2">
    <source>
        <dbReference type="SAM" id="Phobius"/>
    </source>
</evidence>
<feature type="domain" description="TadE-like" evidence="3">
    <location>
        <begin position="29"/>
        <end position="71"/>
    </location>
</feature>
<dbReference type="Pfam" id="PF07811">
    <property type="entry name" value="TadE"/>
    <property type="match status" value="1"/>
</dbReference>
<gene>
    <name evidence="4" type="ORF">QWZ18_29005</name>
</gene>
<feature type="region of interest" description="Disordered" evidence="1">
    <location>
        <begin position="1"/>
        <end position="20"/>
    </location>
</feature>
<comment type="caution">
    <text evidence="4">The sequence shown here is derived from an EMBL/GenBank/DDBJ whole genome shotgun (WGS) entry which is preliminary data.</text>
</comment>
<reference evidence="5" key="1">
    <citation type="journal article" date="2019" name="Int. J. Syst. Evol. Microbiol.">
        <title>The Global Catalogue of Microorganisms (GCM) 10K type strain sequencing project: providing services to taxonomists for standard genome sequencing and annotation.</title>
        <authorList>
            <consortium name="The Broad Institute Genomics Platform"/>
            <consortium name="The Broad Institute Genome Sequencing Center for Infectious Disease"/>
            <person name="Wu L."/>
            <person name="Ma J."/>
        </authorList>
    </citation>
    <scope>NUCLEOTIDE SEQUENCE [LARGE SCALE GENOMIC DNA]</scope>
    <source>
        <strain evidence="5">CECT 7806</strain>
    </source>
</reference>
<protein>
    <submittedName>
        <fullName evidence="4">TadE/TadG family type IV pilus assembly protein</fullName>
    </submittedName>
</protein>
<accession>A0ABT8AXV9</accession>
<organism evidence="4 5">
    <name type="scientific">Methylobacterium longum</name>
    <dbReference type="NCBI Taxonomy" id="767694"/>
    <lineage>
        <taxon>Bacteria</taxon>
        <taxon>Pseudomonadati</taxon>
        <taxon>Pseudomonadota</taxon>
        <taxon>Alphaproteobacteria</taxon>
        <taxon>Hyphomicrobiales</taxon>
        <taxon>Methylobacteriaceae</taxon>
        <taxon>Methylobacterium</taxon>
    </lineage>
</organism>
<keyword evidence="2" id="KW-0472">Membrane</keyword>
<sequence>MRSGDAAPTRRAGAGPVGRARRLARHRGGASAVEFALLAAPFLALLGVVAETGLVALEQQTLDIALDRGVRQLRTGVFQDGADGSDPGQRFRKIVCSGPSVLFPCTDLRLDVSRAASFSSSQPAEPFDRTKKTWTAGFGMRFDCPQGGDTVTVRAAVPVVRLFQMLDFTGRIMSDKSQMLIATEIFQAEEYEPKPC</sequence>
<evidence type="ECO:0000313" key="5">
    <source>
        <dbReference type="Proteomes" id="UP001244297"/>
    </source>
</evidence>
<name>A0ABT8AXV9_9HYPH</name>
<keyword evidence="2" id="KW-1133">Transmembrane helix</keyword>
<evidence type="ECO:0000256" key="1">
    <source>
        <dbReference type="SAM" id="MobiDB-lite"/>
    </source>
</evidence>
<proteinExistence type="predicted"/>
<dbReference type="InterPro" id="IPR012495">
    <property type="entry name" value="TadE-like_dom"/>
</dbReference>
<evidence type="ECO:0000313" key="4">
    <source>
        <dbReference type="EMBL" id="MDN3574624.1"/>
    </source>
</evidence>
<feature type="compositionally biased region" description="Low complexity" evidence="1">
    <location>
        <begin position="1"/>
        <end position="18"/>
    </location>
</feature>